<proteinExistence type="predicted"/>
<keyword evidence="4" id="KW-1185">Reference proteome</keyword>
<evidence type="ECO:0000259" key="2">
    <source>
        <dbReference type="Pfam" id="PF20151"/>
    </source>
</evidence>
<reference evidence="3 4" key="1">
    <citation type="journal article" date="2016" name="Mol. Biol. Evol.">
        <title>Comparative Genomics of Early-Diverging Mushroom-Forming Fungi Provides Insights into the Origins of Lignocellulose Decay Capabilities.</title>
        <authorList>
            <person name="Nagy L.G."/>
            <person name="Riley R."/>
            <person name="Tritt A."/>
            <person name="Adam C."/>
            <person name="Daum C."/>
            <person name="Floudas D."/>
            <person name="Sun H."/>
            <person name="Yadav J.S."/>
            <person name="Pangilinan J."/>
            <person name="Larsson K.H."/>
            <person name="Matsuura K."/>
            <person name="Barry K."/>
            <person name="Labutti K."/>
            <person name="Kuo R."/>
            <person name="Ohm R.A."/>
            <person name="Bhattacharya S.S."/>
            <person name="Shirouzu T."/>
            <person name="Yoshinaga Y."/>
            <person name="Martin F.M."/>
            <person name="Grigoriev I.V."/>
            <person name="Hibbett D.S."/>
        </authorList>
    </citation>
    <scope>NUCLEOTIDE SEQUENCE [LARGE SCALE GENOMIC DNA]</scope>
    <source>
        <strain evidence="3 4">CBS 109695</strain>
    </source>
</reference>
<accession>A0A166EYY4</accession>
<organism evidence="3 4">
    <name type="scientific">Athelia psychrophila</name>
    <dbReference type="NCBI Taxonomy" id="1759441"/>
    <lineage>
        <taxon>Eukaryota</taxon>
        <taxon>Fungi</taxon>
        <taxon>Dikarya</taxon>
        <taxon>Basidiomycota</taxon>
        <taxon>Agaricomycotina</taxon>
        <taxon>Agaricomycetes</taxon>
        <taxon>Agaricomycetidae</taxon>
        <taxon>Atheliales</taxon>
        <taxon>Atheliaceae</taxon>
        <taxon>Athelia</taxon>
    </lineage>
</organism>
<keyword evidence="1" id="KW-0472">Membrane</keyword>
<keyword evidence="1" id="KW-1133">Transmembrane helix</keyword>
<feature type="transmembrane region" description="Helical" evidence="1">
    <location>
        <begin position="172"/>
        <end position="190"/>
    </location>
</feature>
<dbReference type="OrthoDB" id="3038990at2759"/>
<name>A0A166EYY4_9AGAM</name>
<gene>
    <name evidence="3" type="ORF">FIBSPDRAFT_794691</name>
</gene>
<dbReference type="STRING" id="436010.A0A166EYY4"/>
<evidence type="ECO:0000313" key="3">
    <source>
        <dbReference type="EMBL" id="KZP16264.1"/>
    </source>
</evidence>
<feature type="transmembrane region" description="Helical" evidence="1">
    <location>
        <begin position="70"/>
        <end position="91"/>
    </location>
</feature>
<feature type="domain" description="DUF6533" evidence="2">
    <location>
        <begin position="33"/>
        <end position="77"/>
    </location>
</feature>
<dbReference type="Proteomes" id="UP000076532">
    <property type="component" value="Unassembled WGS sequence"/>
</dbReference>
<feature type="transmembrane region" description="Helical" evidence="1">
    <location>
        <begin position="97"/>
        <end position="118"/>
    </location>
</feature>
<dbReference type="EMBL" id="KV417595">
    <property type="protein sequence ID" value="KZP16264.1"/>
    <property type="molecule type" value="Genomic_DNA"/>
</dbReference>
<feature type="transmembrane region" description="Helical" evidence="1">
    <location>
        <begin position="230"/>
        <end position="252"/>
    </location>
</feature>
<evidence type="ECO:0000313" key="4">
    <source>
        <dbReference type="Proteomes" id="UP000076532"/>
    </source>
</evidence>
<feature type="transmembrane region" description="Helical" evidence="1">
    <location>
        <begin position="30"/>
        <end position="49"/>
    </location>
</feature>
<evidence type="ECO:0000256" key="1">
    <source>
        <dbReference type="SAM" id="Phobius"/>
    </source>
</evidence>
<feature type="transmembrane region" description="Helical" evidence="1">
    <location>
        <begin position="130"/>
        <end position="152"/>
    </location>
</feature>
<keyword evidence="1" id="KW-0812">Transmembrane</keyword>
<protein>
    <recommendedName>
        <fullName evidence="2">DUF6533 domain-containing protein</fullName>
    </recommendedName>
</protein>
<dbReference type="InterPro" id="IPR045340">
    <property type="entry name" value="DUF6533"/>
</dbReference>
<sequence length="369" mass="39855">MATNDTAYPILNPYTPLAFLPPAIADQYEAVGYVYIATLAAYVWDWLLALPEEYKIFRRGRLSPANIAYLLSRIGSLGFCVTTVVWAVAPVAHCQALEYIICSFYEVSLPATSLLFFFRVKAVYGNARVITFFFGALWFSVLGLSILLMLAVQSDHIPHTLRCKEAFVREFGSVPTIITAVYDTLVFTAISARVVSHTLNGDTWAARARSFVHGDGLYSLSKALLRGGQLYYFATIGISIVNTVLTMGTSFPDELRLLFGPPTVALPSAMACYVFRAVLLGVIDDDGLGFGAGGAGTGQTTLRFERAVGFQTDGIALRDLGGPSGLGLAYKSRARMSTTLGDGGADDYEYELEGKERMAGAGSDAASRV</sequence>
<dbReference type="Pfam" id="PF20151">
    <property type="entry name" value="DUF6533"/>
    <property type="match status" value="1"/>
</dbReference>
<dbReference type="AlphaFoldDB" id="A0A166EYY4"/>